<dbReference type="InterPro" id="IPR036388">
    <property type="entry name" value="WH-like_DNA-bd_sf"/>
</dbReference>
<dbReference type="Gene3D" id="1.10.10.10">
    <property type="entry name" value="Winged helix-like DNA-binding domain superfamily/Winged helix DNA-binding domain"/>
    <property type="match status" value="1"/>
</dbReference>
<sequence length="273" mass="29502">MASVDNPCNLGFPAAEPASPLAELLDKARVSAQLHVIGGGYRLAAAARERGDTPESLLDAVLPIARRLGFAYLEYFFNTSLPVSAPRKLVIGNFPPAWSRREGADEVSEANPIIARCKSSMMPMAWDEASFASHPDFRAMLARAGIGGGWSQLVRDGAGNWGVLTVARTACRYAGAMEVEAEAQLLWLAHIVHSRLCQMLRPPMTGANRVLLTEMEKTILRWTVDGKTSGELAEILQVSARTVNFHVQNILAKMNTCNKTAAAAQAALLGLLY</sequence>
<evidence type="ECO:0000256" key="2">
    <source>
        <dbReference type="ARBA" id="ARBA00023125"/>
    </source>
</evidence>
<dbReference type="InterPro" id="IPR000792">
    <property type="entry name" value="Tscrpt_reg_LuxR_C"/>
</dbReference>
<organism evidence="5 7">
    <name type="scientific">Burkholderia glumae</name>
    <name type="common">Pseudomonas glumae</name>
    <dbReference type="NCBI Taxonomy" id="337"/>
    <lineage>
        <taxon>Bacteria</taxon>
        <taxon>Pseudomonadati</taxon>
        <taxon>Pseudomonadota</taxon>
        <taxon>Betaproteobacteria</taxon>
        <taxon>Burkholderiales</taxon>
        <taxon>Burkholderiaceae</taxon>
        <taxon>Burkholderia</taxon>
    </lineage>
</organism>
<keyword evidence="2" id="KW-0238">DNA-binding</keyword>
<dbReference type="InterPro" id="IPR005143">
    <property type="entry name" value="TF_LuxR_autoind-bd_dom"/>
</dbReference>
<dbReference type="GeneID" id="45694031"/>
<dbReference type="SUPFAM" id="SSF46894">
    <property type="entry name" value="C-terminal effector domain of the bipartite response regulators"/>
    <property type="match status" value="1"/>
</dbReference>
<dbReference type="Proteomes" id="UP000594892">
    <property type="component" value="Chromosome 1"/>
</dbReference>
<dbReference type="GO" id="GO:0006355">
    <property type="term" value="P:regulation of DNA-templated transcription"/>
    <property type="evidence" value="ECO:0007669"/>
    <property type="project" value="InterPro"/>
</dbReference>
<dbReference type="Gene3D" id="3.30.450.80">
    <property type="entry name" value="Transcription factor LuxR-like, autoinducer-binding domain"/>
    <property type="match status" value="1"/>
</dbReference>
<dbReference type="GO" id="GO:0003677">
    <property type="term" value="F:DNA binding"/>
    <property type="evidence" value="ECO:0007669"/>
    <property type="project" value="UniProtKB-KW"/>
</dbReference>
<dbReference type="RefSeq" id="WP_015877948.1">
    <property type="nucleotide sequence ID" value="NZ_CP021075.1"/>
</dbReference>
<dbReference type="PROSITE" id="PS50043">
    <property type="entry name" value="HTH_LUXR_2"/>
    <property type="match status" value="1"/>
</dbReference>
<gene>
    <name evidence="5" type="ORF">I6H06_06610</name>
    <name evidence="6" type="ORF">NFI99_10115</name>
</gene>
<dbReference type="AlphaFoldDB" id="A0AAP9XWM0"/>
<dbReference type="InterPro" id="IPR036693">
    <property type="entry name" value="TF_LuxR_autoind-bd_dom_sf"/>
</dbReference>
<dbReference type="CDD" id="cd06170">
    <property type="entry name" value="LuxR_C_like"/>
    <property type="match status" value="1"/>
</dbReference>
<keyword evidence="3" id="KW-0804">Transcription</keyword>
<dbReference type="SMART" id="SM00421">
    <property type="entry name" value="HTH_LUXR"/>
    <property type="match status" value="1"/>
</dbReference>
<dbReference type="PANTHER" id="PTHR44688:SF16">
    <property type="entry name" value="DNA-BINDING TRANSCRIPTIONAL ACTIVATOR DEVR_DOSR"/>
    <property type="match status" value="1"/>
</dbReference>
<dbReference type="EMBL" id="CP065600">
    <property type="protein sequence ID" value="QPQ89324.1"/>
    <property type="molecule type" value="Genomic_DNA"/>
</dbReference>
<reference evidence="6" key="2">
    <citation type="submission" date="2022-06" db="EMBL/GenBank/DDBJ databases">
        <title>Draft genome sequence of Burkholderia glumae strain GR20004 isolated from rice panicle showing bacterial panicle blight.</title>
        <authorList>
            <person name="Choi S.Y."/>
            <person name="Lee Y.H."/>
        </authorList>
    </citation>
    <scope>NUCLEOTIDE SEQUENCE</scope>
    <source>
        <strain evidence="6">GR20004</strain>
    </source>
</reference>
<feature type="domain" description="HTH luxR-type" evidence="4">
    <location>
        <begin position="205"/>
        <end position="270"/>
    </location>
</feature>
<evidence type="ECO:0000313" key="6">
    <source>
        <dbReference type="EMBL" id="USS42545.1"/>
    </source>
</evidence>
<proteinExistence type="predicted"/>
<evidence type="ECO:0000313" key="8">
    <source>
        <dbReference type="Proteomes" id="UP001056386"/>
    </source>
</evidence>
<dbReference type="PANTHER" id="PTHR44688">
    <property type="entry name" value="DNA-BINDING TRANSCRIPTIONAL ACTIVATOR DEVR_DOSR"/>
    <property type="match status" value="1"/>
</dbReference>
<dbReference type="Pfam" id="PF00196">
    <property type="entry name" value="GerE"/>
    <property type="match status" value="1"/>
</dbReference>
<evidence type="ECO:0000256" key="3">
    <source>
        <dbReference type="ARBA" id="ARBA00023163"/>
    </source>
</evidence>
<dbReference type="Proteomes" id="UP001056386">
    <property type="component" value="Chromosome 2"/>
</dbReference>
<keyword evidence="1" id="KW-0805">Transcription regulation</keyword>
<reference evidence="5 7" key="1">
    <citation type="submission" date="2020-12" db="EMBL/GenBank/DDBJ databases">
        <title>FDA dAtabase for Regulatory Grade micrObial Sequences (FDA-ARGOS): Supporting development and validation of Infectious Disease Dx tests.</title>
        <authorList>
            <person name="Minogue T."/>
            <person name="Wolcott M."/>
            <person name="Wasieloski L."/>
            <person name="Aguilar W."/>
            <person name="Moore D."/>
            <person name="Jaissle J."/>
            <person name="Tallon L."/>
            <person name="Sadzewicz L."/>
            <person name="Zhao X."/>
            <person name="Boylan J."/>
            <person name="Ott S."/>
            <person name="Bowen H."/>
            <person name="Vavikolanu K."/>
            <person name="Mehta A."/>
            <person name="Aluvathingal J."/>
            <person name="Nadendla S."/>
            <person name="Yan Y."/>
            <person name="Sichtig H."/>
        </authorList>
    </citation>
    <scope>NUCLEOTIDE SEQUENCE [LARGE SCALE GENOMIC DNA]</scope>
    <source>
        <strain evidence="5 7">FDAARGOS_949</strain>
    </source>
</reference>
<dbReference type="Pfam" id="PF03472">
    <property type="entry name" value="Autoind_bind"/>
    <property type="match status" value="1"/>
</dbReference>
<accession>A0AAP9XWM0</accession>
<keyword evidence="8" id="KW-1185">Reference proteome</keyword>
<protein>
    <submittedName>
        <fullName evidence="5">LuxR family transcriptional regulator</fullName>
    </submittedName>
</protein>
<dbReference type="InterPro" id="IPR016032">
    <property type="entry name" value="Sig_transdc_resp-reg_C-effctor"/>
</dbReference>
<dbReference type="PRINTS" id="PR00038">
    <property type="entry name" value="HTHLUXR"/>
</dbReference>
<evidence type="ECO:0000256" key="1">
    <source>
        <dbReference type="ARBA" id="ARBA00023015"/>
    </source>
</evidence>
<evidence type="ECO:0000313" key="7">
    <source>
        <dbReference type="Proteomes" id="UP000594892"/>
    </source>
</evidence>
<dbReference type="SUPFAM" id="SSF75516">
    <property type="entry name" value="Pheromone-binding domain of LuxR-like quorum-sensing transcription factors"/>
    <property type="match status" value="1"/>
</dbReference>
<evidence type="ECO:0000259" key="4">
    <source>
        <dbReference type="PROSITE" id="PS50043"/>
    </source>
</evidence>
<name>A0AAP9XWM0_BURGL</name>
<evidence type="ECO:0000313" key="5">
    <source>
        <dbReference type="EMBL" id="QPQ89324.1"/>
    </source>
</evidence>
<dbReference type="EMBL" id="CP099583">
    <property type="protein sequence ID" value="USS42545.1"/>
    <property type="molecule type" value="Genomic_DNA"/>
</dbReference>